<protein>
    <submittedName>
        <fullName evidence="7">DNA-binding transcriptional activator of the SARP family</fullName>
    </submittedName>
</protein>
<dbReference type="InterPro" id="IPR011990">
    <property type="entry name" value="TPR-like_helical_dom_sf"/>
</dbReference>
<name>A0A1M5NYZ3_STRHI</name>
<dbReference type="STRING" id="2017.SAMN05444320_11713"/>
<evidence type="ECO:0000313" key="7">
    <source>
        <dbReference type="EMBL" id="SHG94760.1"/>
    </source>
</evidence>
<dbReference type="Gene3D" id="1.10.10.10">
    <property type="entry name" value="Winged helix-like DNA-binding domain superfamily/Winged helix DNA-binding domain"/>
    <property type="match status" value="1"/>
</dbReference>
<dbReference type="InterPro" id="IPR036388">
    <property type="entry name" value="WH-like_DNA-bd_sf"/>
</dbReference>
<feature type="domain" description="OmpR/PhoB-type" evidence="6">
    <location>
        <begin position="1"/>
        <end position="95"/>
    </location>
</feature>
<proteinExistence type="inferred from homology"/>
<dbReference type="SMART" id="SM01043">
    <property type="entry name" value="BTAD"/>
    <property type="match status" value="1"/>
</dbReference>
<comment type="similarity">
    <text evidence="1">Belongs to the AfsR/DnrI/RedD regulatory family.</text>
</comment>
<keyword evidence="3 5" id="KW-0238">DNA-binding</keyword>
<dbReference type="InterPro" id="IPR016032">
    <property type="entry name" value="Sig_transdc_resp-reg_C-effctor"/>
</dbReference>
<evidence type="ECO:0000259" key="6">
    <source>
        <dbReference type="PROSITE" id="PS51755"/>
    </source>
</evidence>
<evidence type="ECO:0000256" key="1">
    <source>
        <dbReference type="ARBA" id="ARBA00005820"/>
    </source>
</evidence>
<dbReference type="Proteomes" id="UP000184501">
    <property type="component" value="Unassembled WGS sequence"/>
</dbReference>
<dbReference type="GO" id="GO:0003677">
    <property type="term" value="F:DNA binding"/>
    <property type="evidence" value="ECO:0007669"/>
    <property type="project" value="UniProtKB-UniRule"/>
</dbReference>
<dbReference type="InterPro" id="IPR005158">
    <property type="entry name" value="BTAD"/>
</dbReference>
<dbReference type="PROSITE" id="PS51755">
    <property type="entry name" value="OMPR_PHOB"/>
    <property type="match status" value="1"/>
</dbReference>
<evidence type="ECO:0000256" key="2">
    <source>
        <dbReference type="ARBA" id="ARBA00023015"/>
    </source>
</evidence>
<sequence length="274" mass="30520">MKVQVLGDLRLDDVEVARVLPASKPRKVLALLLLNWNRVVPRELLVEEVWGHAPPPGAATALQDHVVRVRELLAGLSRGGEQLLVAEENGYQLRVDPDDHDLSLFLRQAEDGDRKLEHADHAGASRALRSALALWRGSALADVEAGNVVEPRVLSLEQRRLTALEQCVDAELQLGRHRELLAELTALVAQFPLNERVHAQFMVALHRSGRGAEALAVFRRLRDDVVRELGVEPSPSVQRLRQAILAADPTLETVPNPQRKLLFSRATRMFDPTR</sequence>
<dbReference type="GO" id="GO:0006355">
    <property type="term" value="P:regulation of DNA-templated transcription"/>
    <property type="evidence" value="ECO:0007669"/>
    <property type="project" value="InterPro"/>
</dbReference>
<evidence type="ECO:0000313" key="8">
    <source>
        <dbReference type="Proteomes" id="UP000184501"/>
    </source>
</evidence>
<dbReference type="InterPro" id="IPR051677">
    <property type="entry name" value="AfsR-DnrI-RedD_regulator"/>
</dbReference>
<dbReference type="InterPro" id="IPR001867">
    <property type="entry name" value="OmpR/PhoB-type_DNA-bd"/>
</dbReference>
<dbReference type="AlphaFoldDB" id="A0A1M5NYZ3"/>
<keyword evidence="4" id="KW-0804">Transcription</keyword>
<reference evidence="7 8" key="1">
    <citation type="submission" date="2016-11" db="EMBL/GenBank/DDBJ databases">
        <authorList>
            <person name="Jaros S."/>
            <person name="Januszkiewicz K."/>
            <person name="Wedrychowicz H."/>
        </authorList>
    </citation>
    <scope>NUCLEOTIDE SEQUENCE [LARGE SCALE GENOMIC DNA]</scope>
    <source>
        <strain evidence="7 8">DSM 44523</strain>
    </source>
</reference>
<dbReference type="Gene3D" id="1.25.40.10">
    <property type="entry name" value="Tetratricopeptide repeat domain"/>
    <property type="match status" value="1"/>
</dbReference>
<dbReference type="SUPFAM" id="SSF46894">
    <property type="entry name" value="C-terminal effector domain of the bipartite response regulators"/>
    <property type="match status" value="1"/>
</dbReference>
<dbReference type="SUPFAM" id="SSF48452">
    <property type="entry name" value="TPR-like"/>
    <property type="match status" value="1"/>
</dbReference>
<dbReference type="OrthoDB" id="3208838at2"/>
<feature type="DNA-binding region" description="OmpR/PhoB-type" evidence="5">
    <location>
        <begin position="1"/>
        <end position="95"/>
    </location>
</feature>
<dbReference type="SMART" id="SM00862">
    <property type="entry name" value="Trans_reg_C"/>
    <property type="match status" value="1"/>
</dbReference>
<dbReference type="RefSeq" id="WP_073489765.1">
    <property type="nucleotide sequence ID" value="NZ_FQVN01000017.1"/>
</dbReference>
<keyword evidence="2" id="KW-0805">Transcription regulation</keyword>
<accession>A0A1M5NYZ3</accession>
<evidence type="ECO:0000256" key="5">
    <source>
        <dbReference type="PROSITE-ProRule" id="PRU01091"/>
    </source>
</evidence>
<evidence type="ECO:0000256" key="3">
    <source>
        <dbReference type="ARBA" id="ARBA00023125"/>
    </source>
</evidence>
<organism evidence="7 8">
    <name type="scientific">Streptoalloteichus hindustanus</name>
    <dbReference type="NCBI Taxonomy" id="2017"/>
    <lineage>
        <taxon>Bacteria</taxon>
        <taxon>Bacillati</taxon>
        <taxon>Actinomycetota</taxon>
        <taxon>Actinomycetes</taxon>
        <taxon>Pseudonocardiales</taxon>
        <taxon>Pseudonocardiaceae</taxon>
        <taxon>Streptoalloteichus</taxon>
    </lineage>
</organism>
<dbReference type="CDD" id="cd15831">
    <property type="entry name" value="BTAD"/>
    <property type="match status" value="1"/>
</dbReference>
<dbReference type="PANTHER" id="PTHR35807:SF1">
    <property type="entry name" value="TRANSCRIPTIONAL REGULATOR REDD"/>
    <property type="match status" value="1"/>
</dbReference>
<evidence type="ECO:0000256" key="4">
    <source>
        <dbReference type="ARBA" id="ARBA00023163"/>
    </source>
</evidence>
<dbReference type="GO" id="GO:0000160">
    <property type="term" value="P:phosphorelay signal transduction system"/>
    <property type="evidence" value="ECO:0007669"/>
    <property type="project" value="InterPro"/>
</dbReference>
<dbReference type="Pfam" id="PF03704">
    <property type="entry name" value="BTAD"/>
    <property type="match status" value="1"/>
</dbReference>
<keyword evidence="8" id="KW-1185">Reference proteome</keyword>
<dbReference type="EMBL" id="FQVN01000017">
    <property type="protein sequence ID" value="SHG94760.1"/>
    <property type="molecule type" value="Genomic_DNA"/>
</dbReference>
<dbReference type="PANTHER" id="PTHR35807">
    <property type="entry name" value="TRANSCRIPTIONAL REGULATOR REDD-RELATED"/>
    <property type="match status" value="1"/>
</dbReference>
<dbReference type="Pfam" id="PF00486">
    <property type="entry name" value="Trans_reg_C"/>
    <property type="match status" value="1"/>
</dbReference>
<gene>
    <name evidence="7" type="ORF">SAMN05444320_11713</name>
</gene>